<proteinExistence type="predicted"/>
<dbReference type="InterPro" id="IPR010226">
    <property type="entry name" value="NADH_quinone_OxRdtase_chainI"/>
</dbReference>
<dbReference type="GO" id="GO:0046872">
    <property type="term" value="F:metal ion binding"/>
    <property type="evidence" value="ECO:0007669"/>
    <property type="project" value="UniProtKB-KW"/>
</dbReference>
<dbReference type="Gene3D" id="3.30.70.20">
    <property type="match status" value="1"/>
</dbReference>
<dbReference type="AlphaFoldDB" id="A0A9D1KUV5"/>
<feature type="domain" description="4Fe-4S ferredoxin-type" evidence="5">
    <location>
        <begin position="41"/>
        <end position="70"/>
    </location>
</feature>
<dbReference type="SUPFAM" id="SSF54862">
    <property type="entry name" value="4Fe-4S ferredoxins"/>
    <property type="match status" value="1"/>
</dbReference>
<sequence>MAKSKIKVFTLGGRMLRNLFRKPATTQYPFVPVEYPDKFRGHVGIRIEDCILCGLCERACPSQAIKVEKKAGTWAIKYFDCVQCESCVRACPKKCLIMEKDYTAPDVEKTSETFMKPETEEAEGKSGGKPVLIEEKCIYCTICAKKCPENALEVDRKEKTWKLTEDKCIECGICAESCPKKALELKS</sequence>
<keyword evidence="3" id="KW-0408">Iron</keyword>
<organism evidence="6 7">
    <name type="scientific">Candidatus Allocopromorpha excrementavium</name>
    <dbReference type="NCBI Taxonomy" id="2840741"/>
    <lineage>
        <taxon>Bacteria</taxon>
        <taxon>Bacillati</taxon>
        <taxon>Bacillota</taxon>
        <taxon>Clostridia</taxon>
        <taxon>Eubacteriales</taxon>
        <taxon>Eubacteriaceae</taxon>
        <taxon>Eubacteriaceae incertae sedis</taxon>
        <taxon>Candidatus Allocopromorpha</taxon>
    </lineage>
</organism>
<reference evidence="6" key="1">
    <citation type="submission" date="2020-10" db="EMBL/GenBank/DDBJ databases">
        <authorList>
            <person name="Gilroy R."/>
        </authorList>
    </citation>
    <scope>NUCLEOTIDE SEQUENCE</scope>
    <source>
        <strain evidence="6">CHK176-22527</strain>
    </source>
</reference>
<dbReference type="Proteomes" id="UP000824159">
    <property type="component" value="Unassembled WGS sequence"/>
</dbReference>
<evidence type="ECO:0000256" key="3">
    <source>
        <dbReference type="ARBA" id="ARBA00023004"/>
    </source>
</evidence>
<dbReference type="GO" id="GO:0051539">
    <property type="term" value="F:4 iron, 4 sulfur cluster binding"/>
    <property type="evidence" value="ECO:0007669"/>
    <property type="project" value="UniProtKB-KW"/>
</dbReference>
<dbReference type="InterPro" id="IPR017896">
    <property type="entry name" value="4Fe4S_Fe-S-bd"/>
</dbReference>
<evidence type="ECO:0000256" key="4">
    <source>
        <dbReference type="ARBA" id="ARBA00023014"/>
    </source>
</evidence>
<keyword evidence="4" id="KW-0411">Iron-sulfur</keyword>
<feature type="domain" description="4Fe-4S ferredoxin-type" evidence="5">
    <location>
        <begin position="128"/>
        <end position="157"/>
    </location>
</feature>
<gene>
    <name evidence="6" type="ORF">IAD12_04120</name>
</gene>
<dbReference type="PROSITE" id="PS00198">
    <property type="entry name" value="4FE4S_FER_1"/>
    <property type="match status" value="2"/>
</dbReference>
<dbReference type="PROSITE" id="PS51379">
    <property type="entry name" value="4FE4S_FER_2"/>
    <property type="match status" value="4"/>
</dbReference>
<feature type="domain" description="4Fe-4S ferredoxin-type" evidence="5">
    <location>
        <begin position="72"/>
        <end position="101"/>
    </location>
</feature>
<dbReference type="GO" id="GO:0016651">
    <property type="term" value="F:oxidoreductase activity, acting on NAD(P)H"/>
    <property type="evidence" value="ECO:0007669"/>
    <property type="project" value="InterPro"/>
</dbReference>
<evidence type="ECO:0000256" key="2">
    <source>
        <dbReference type="ARBA" id="ARBA00022723"/>
    </source>
</evidence>
<evidence type="ECO:0000313" key="7">
    <source>
        <dbReference type="Proteomes" id="UP000824159"/>
    </source>
</evidence>
<dbReference type="Pfam" id="PF12838">
    <property type="entry name" value="Fer4_7"/>
    <property type="match status" value="2"/>
</dbReference>
<evidence type="ECO:0000259" key="5">
    <source>
        <dbReference type="PROSITE" id="PS51379"/>
    </source>
</evidence>
<keyword evidence="2" id="KW-0479">Metal-binding</keyword>
<evidence type="ECO:0000256" key="1">
    <source>
        <dbReference type="ARBA" id="ARBA00022485"/>
    </source>
</evidence>
<dbReference type="GO" id="GO:0016020">
    <property type="term" value="C:membrane"/>
    <property type="evidence" value="ECO:0007669"/>
    <property type="project" value="InterPro"/>
</dbReference>
<dbReference type="InterPro" id="IPR017900">
    <property type="entry name" value="4Fe4S_Fe_S_CS"/>
</dbReference>
<feature type="domain" description="4Fe-4S ferredoxin-type" evidence="5">
    <location>
        <begin position="159"/>
        <end position="187"/>
    </location>
</feature>
<protein>
    <submittedName>
        <fullName evidence="6">4Fe-4S binding protein</fullName>
    </submittedName>
</protein>
<dbReference type="CDD" id="cd10549">
    <property type="entry name" value="MtMvhB_like"/>
    <property type="match status" value="1"/>
</dbReference>
<name>A0A9D1KUV5_9FIRM</name>
<dbReference type="Gene3D" id="3.30.70.3270">
    <property type="match status" value="1"/>
</dbReference>
<dbReference type="EMBL" id="DVLX01000046">
    <property type="protein sequence ID" value="HIT99422.1"/>
    <property type="molecule type" value="Genomic_DNA"/>
</dbReference>
<reference evidence="6" key="2">
    <citation type="journal article" date="2021" name="PeerJ">
        <title>Extensive microbial diversity within the chicken gut microbiome revealed by metagenomics and culture.</title>
        <authorList>
            <person name="Gilroy R."/>
            <person name="Ravi A."/>
            <person name="Getino M."/>
            <person name="Pursley I."/>
            <person name="Horton D.L."/>
            <person name="Alikhan N.F."/>
            <person name="Baker D."/>
            <person name="Gharbi K."/>
            <person name="Hall N."/>
            <person name="Watson M."/>
            <person name="Adriaenssens E.M."/>
            <person name="Foster-Nyarko E."/>
            <person name="Jarju S."/>
            <person name="Secka A."/>
            <person name="Antonio M."/>
            <person name="Oren A."/>
            <person name="Chaudhuri R.R."/>
            <person name="La Ragione R."/>
            <person name="Hildebrand F."/>
            <person name="Pallen M.J."/>
        </authorList>
    </citation>
    <scope>NUCLEOTIDE SEQUENCE</scope>
    <source>
        <strain evidence="6">CHK176-22527</strain>
    </source>
</reference>
<evidence type="ECO:0000313" key="6">
    <source>
        <dbReference type="EMBL" id="HIT99422.1"/>
    </source>
</evidence>
<comment type="caution">
    <text evidence="6">The sequence shown here is derived from an EMBL/GenBank/DDBJ whole genome shotgun (WGS) entry which is preliminary data.</text>
</comment>
<keyword evidence="1" id="KW-0004">4Fe-4S</keyword>
<accession>A0A9D1KUV5</accession>
<dbReference type="PANTHER" id="PTHR10849">
    <property type="entry name" value="NADH DEHYDROGENASE UBIQUINONE IRON-SULFUR PROTEIN 8, MITOCHONDRIAL"/>
    <property type="match status" value="1"/>
</dbReference>